<accession>A0ABV7EDZ6</accession>
<proteinExistence type="predicted"/>
<dbReference type="RefSeq" id="WP_336919977.1">
    <property type="nucleotide sequence ID" value="NZ_JBANRN010000013.1"/>
</dbReference>
<evidence type="ECO:0000313" key="3">
    <source>
        <dbReference type="Proteomes" id="UP001595378"/>
    </source>
</evidence>
<organism evidence="2 3">
    <name type="scientific">Alteraurantiacibacter lauratis</name>
    <dbReference type="NCBI Taxonomy" id="2054627"/>
    <lineage>
        <taxon>Bacteria</taxon>
        <taxon>Pseudomonadati</taxon>
        <taxon>Pseudomonadota</taxon>
        <taxon>Alphaproteobacteria</taxon>
        <taxon>Sphingomonadales</taxon>
        <taxon>Erythrobacteraceae</taxon>
        <taxon>Alteraurantiacibacter</taxon>
    </lineage>
</organism>
<keyword evidence="3" id="KW-1185">Reference proteome</keyword>
<feature type="chain" id="PRO_5045416197" evidence="1">
    <location>
        <begin position="36"/>
        <end position="223"/>
    </location>
</feature>
<name>A0ABV7EDZ6_9SPHN</name>
<evidence type="ECO:0000313" key="2">
    <source>
        <dbReference type="EMBL" id="MFC3100912.1"/>
    </source>
</evidence>
<reference evidence="3" key="1">
    <citation type="journal article" date="2019" name="Int. J. Syst. Evol. Microbiol.">
        <title>The Global Catalogue of Microorganisms (GCM) 10K type strain sequencing project: providing services to taxonomists for standard genome sequencing and annotation.</title>
        <authorList>
            <consortium name="The Broad Institute Genomics Platform"/>
            <consortium name="The Broad Institute Genome Sequencing Center for Infectious Disease"/>
            <person name="Wu L."/>
            <person name="Ma J."/>
        </authorList>
    </citation>
    <scope>NUCLEOTIDE SEQUENCE [LARGE SCALE GENOMIC DNA]</scope>
    <source>
        <strain evidence="3">KCTC 52606</strain>
    </source>
</reference>
<evidence type="ECO:0000256" key="1">
    <source>
        <dbReference type="SAM" id="SignalP"/>
    </source>
</evidence>
<dbReference type="Pfam" id="PF10677">
    <property type="entry name" value="DUF2490"/>
    <property type="match status" value="1"/>
</dbReference>
<dbReference type="Proteomes" id="UP001595378">
    <property type="component" value="Unassembled WGS sequence"/>
</dbReference>
<protein>
    <submittedName>
        <fullName evidence="2">DUF2490 domain-containing protein</fullName>
    </submittedName>
</protein>
<keyword evidence="1" id="KW-0732">Signal</keyword>
<gene>
    <name evidence="2" type="ORF">ACFODK_08430</name>
</gene>
<comment type="caution">
    <text evidence="2">The sequence shown here is derived from an EMBL/GenBank/DDBJ whole genome shotgun (WGS) entry which is preliminary data.</text>
</comment>
<dbReference type="EMBL" id="JBHRSU010000028">
    <property type="protein sequence ID" value="MFC3100912.1"/>
    <property type="molecule type" value="Genomic_DNA"/>
</dbReference>
<feature type="signal peptide" evidence="1">
    <location>
        <begin position="1"/>
        <end position="35"/>
    </location>
</feature>
<dbReference type="InterPro" id="IPR019619">
    <property type="entry name" value="DUF2490"/>
</dbReference>
<sequence length="223" mass="24773">MTRLQWGEITRIVLTTALARLAAFLALLAPVPALATQDDGQLWLYLVGVVPLEDGVVSTLEFSPRRRENADQVLVRGSVDFRVAPGLDVGGGTAWVENAGGHEFRLHQQLQWATGPLQLRSRVEQRFFAGADRAQLRLRQRVQVTVPVAERLRGILNGELLYIAVPENRAQSARVDSWRLNAMASYRLSPRAELAAGYLAIYVPRPGPGDRLSHVPQIRLTLR</sequence>